<dbReference type="EMBL" id="JAGSOV010000040">
    <property type="protein sequence ID" value="MCO1657186.1"/>
    <property type="molecule type" value="Genomic_DNA"/>
</dbReference>
<protein>
    <recommendedName>
        <fullName evidence="2">Anti-sigma factor antagonist</fullName>
    </recommendedName>
</protein>
<dbReference type="PANTHER" id="PTHR33495:SF2">
    <property type="entry name" value="ANTI-SIGMA FACTOR ANTAGONIST TM_1081-RELATED"/>
    <property type="match status" value="1"/>
</dbReference>
<evidence type="ECO:0000313" key="4">
    <source>
        <dbReference type="EMBL" id="MCO1657186.1"/>
    </source>
</evidence>
<dbReference type="PANTHER" id="PTHR33495">
    <property type="entry name" value="ANTI-SIGMA FACTOR ANTAGONIST TM_1081-RELATED-RELATED"/>
    <property type="match status" value="1"/>
</dbReference>
<evidence type="ECO:0000256" key="1">
    <source>
        <dbReference type="ARBA" id="ARBA00009013"/>
    </source>
</evidence>
<comment type="similarity">
    <text evidence="1 2">Belongs to the anti-sigma-factor antagonist family.</text>
</comment>
<evidence type="ECO:0000313" key="5">
    <source>
        <dbReference type="Proteomes" id="UP001165283"/>
    </source>
</evidence>
<evidence type="ECO:0000256" key="2">
    <source>
        <dbReference type="RuleBase" id="RU003749"/>
    </source>
</evidence>
<accession>A0ABT1A2K2</accession>
<comment type="caution">
    <text evidence="4">The sequence shown here is derived from an EMBL/GenBank/DDBJ whole genome shotgun (WGS) entry which is preliminary data.</text>
</comment>
<dbReference type="Gene3D" id="3.30.750.24">
    <property type="entry name" value="STAS domain"/>
    <property type="match status" value="1"/>
</dbReference>
<name>A0ABT1A2K2_9PSEU</name>
<dbReference type="NCBIfam" id="TIGR00377">
    <property type="entry name" value="ant_ant_sig"/>
    <property type="match status" value="1"/>
</dbReference>
<proteinExistence type="inferred from homology"/>
<dbReference type="InterPro" id="IPR002645">
    <property type="entry name" value="STAS_dom"/>
</dbReference>
<dbReference type="InterPro" id="IPR003658">
    <property type="entry name" value="Anti-sigma_ant"/>
</dbReference>
<dbReference type="SUPFAM" id="SSF52091">
    <property type="entry name" value="SpoIIaa-like"/>
    <property type="match status" value="1"/>
</dbReference>
<dbReference type="Pfam" id="PF13466">
    <property type="entry name" value="STAS_2"/>
    <property type="match status" value="1"/>
</dbReference>
<dbReference type="Proteomes" id="UP001165283">
    <property type="component" value="Unassembled WGS sequence"/>
</dbReference>
<evidence type="ECO:0000259" key="3">
    <source>
        <dbReference type="PROSITE" id="PS50801"/>
    </source>
</evidence>
<keyword evidence="5" id="KW-1185">Reference proteome</keyword>
<dbReference type="InterPro" id="IPR058548">
    <property type="entry name" value="MlaB-like_STAS"/>
</dbReference>
<dbReference type="InterPro" id="IPR036513">
    <property type="entry name" value="STAS_dom_sf"/>
</dbReference>
<dbReference type="PROSITE" id="PS50801">
    <property type="entry name" value="STAS"/>
    <property type="match status" value="1"/>
</dbReference>
<reference evidence="4" key="1">
    <citation type="submission" date="2021-04" db="EMBL/GenBank/DDBJ databases">
        <title>Pseudonocardia sp. nov., isolated from sandy soil of mangrove forest.</title>
        <authorList>
            <person name="Zan Z."/>
            <person name="Huang R."/>
            <person name="Liu W."/>
        </authorList>
    </citation>
    <scope>NUCLEOTIDE SEQUENCE</scope>
    <source>
        <strain evidence="4">S2-4</strain>
    </source>
</reference>
<gene>
    <name evidence="4" type="ORF">KDL28_19180</name>
</gene>
<sequence length="111" mass="11888">MTHPNRPFAVAVRSELGSGPVRGAADLSGELDLASIGQLRDTLSALRREGYRHVVLDLSGLDFLDAAGLGALVRADRLFRDGGATLVLTGLRPAQRRLLEITGLDRTLLVE</sequence>
<dbReference type="RefSeq" id="WP_252440642.1">
    <property type="nucleotide sequence ID" value="NZ_JAGSOV010000040.1"/>
</dbReference>
<organism evidence="4 5">
    <name type="scientific">Pseudonocardia humida</name>
    <dbReference type="NCBI Taxonomy" id="2800819"/>
    <lineage>
        <taxon>Bacteria</taxon>
        <taxon>Bacillati</taxon>
        <taxon>Actinomycetota</taxon>
        <taxon>Actinomycetes</taxon>
        <taxon>Pseudonocardiales</taxon>
        <taxon>Pseudonocardiaceae</taxon>
        <taxon>Pseudonocardia</taxon>
    </lineage>
</organism>
<dbReference type="CDD" id="cd07043">
    <property type="entry name" value="STAS_anti-anti-sigma_factors"/>
    <property type="match status" value="1"/>
</dbReference>
<feature type="domain" description="STAS" evidence="3">
    <location>
        <begin position="27"/>
        <end position="111"/>
    </location>
</feature>